<dbReference type="InterPro" id="IPR013519">
    <property type="entry name" value="Int_alpha_beta-p"/>
</dbReference>
<dbReference type="GO" id="GO:0007160">
    <property type="term" value="P:cell-matrix adhesion"/>
    <property type="evidence" value="ECO:0007669"/>
    <property type="project" value="TreeGrafter"/>
</dbReference>
<protein>
    <submittedName>
        <fullName evidence="19">Integrin alpha-PS1-like isoform X1</fullName>
    </submittedName>
</protein>
<dbReference type="SUPFAM" id="SSF69318">
    <property type="entry name" value="Integrin alpha N-terminal domain"/>
    <property type="match status" value="1"/>
</dbReference>
<organism evidence="18 19">
    <name type="scientific">Dermatophagoides pteronyssinus</name>
    <name type="common">European house dust mite</name>
    <dbReference type="NCBI Taxonomy" id="6956"/>
    <lineage>
        <taxon>Eukaryota</taxon>
        <taxon>Metazoa</taxon>
        <taxon>Ecdysozoa</taxon>
        <taxon>Arthropoda</taxon>
        <taxon>Chelicerata</taxon>
        <taxon>Arachnida</taxon>
        <taxon>Acari</taxon>
        <taxon>Acariformes</taxon>
        <taxon>Sarcoptiformes</taxon>
        <taxon>Astigmata</taxon>
        <taxon>Psoroptidia</taxon>
        <taxon>Analgoidea</taxon>
        <taxon>Pyroglyphidae</taxon>
        <taxon>Dermatophagoidinae</taxon>
        <taxon>Dermatophagoides</taxon>
    </lineage>
</organism>
<dbReference type="Gene3D" id="1.20.5.930">
    <property type="entry name" value="Bicelle-embedded integrin alpha(iib) transmembrane segment"/>
    <property type="match status" value="1"/>
</dbReference>
<feature type="domain" description="Integrin alpha second immunoglobulin-like" evidence="16">
    <location>
        <begin position="642"/>
        <end position="771"/>
    </location>
</feature>
<proteinExistence type="inferred from homology"/>
<evidence type="ECO:0000256" key="4">
    <source>
        <dbReference type="ARBA" id="ARBA00022729"/>
    </source>
</evidence>
<dbReference type="PRINTS" id="PR01185">
    <property type="entry name" value="INTEGRINA"/>
</dbReference>
<evidence type="ECO:0000256" key="13">
    <source>
        <dbReference type="RuleBase" id="RU003762"/>
    </source>
</evidence>
<dbReference type="GO" id="GO:0033627">
    <property type="term" value="P:cell adhesion mediated by integrin"/>
    <property type="evidence" value="ECO:0007669"/>
    <property type="project" value="TreeGrafter"/>
</dbReference>
<feature type="transmembrane region" description="Helical" evidence="13">
    <location>
        <begin position="1015"/>
        <end position="1037"/>
    </location>
</feature>
<dbReference type="Proteomes" id="UP000515146">
    <property type="component" value="Unplaced"/>
</dbReference>
<keyword evidence="3 13" id="KW-0812">Transmembrane</keyword>
<dbReference type="Gene3D" id="2.60.40.1460">
    <property type="entry name" value="Integrin domains. Chain A, domain 2"/>
    <property type="match status" value="1"/>
</dbReference>
<evidence type="ECO:0000259" key="16">
    <source>
        <dbReference type="Pfam" id="PF20805"/>
    </source>
</evidence>
<dbReference type="OrthoDB" id="5317514at2759"/>
<dbReference type="GO" id="GO:0008305">
    <property type="term" value="C:integrin complex"/>
    <property type="evidence" value="ECO:0007669"/>
    <property type="project" value="InterPro"/>
</dbReference>
<feature type="domain" description="Integrin alpha first immunoglubulin-like" evidence="15">
    <location>
        <begin position="473"/>
        <end position="640"/>
    </location>
</feature>
<dbReference type="Pfam" id="PF08441">
    <property type="entry name" value="Integrin_A_Ig_1"/>
    <property type="match status" value="1"/>
</dbReference>
<dbReference type="PROSITE" id="PS51470">
    <property type="entry name" value="FG_GAP"/>
    <property type="match status" value="5"/>
</dbReference>
<evidence type="ECO:0000313" key="19">
    <source>
        <dbReference type="RefSeq" id="XP_027196900.1"/>
    </source>
</evidence>
<dbReference type="Gene3D" id="2.130.10.130">
    <property type="entry name" value="Integrin alpha, N-terminal"/>
    <property type="match status" value="1"/>
</dbReference>
<dbReference type="InterPro" id="IPR048285">
    <property type="entry name" value="Integrin_alpha_Ig-like_2"/>
</dbReference>
<accession>A0A6P6XUB7</accession>
<feature type="repeat" description="FG-GAP" evidence="12">
    <location>
        <begin position="364"/>
        <end position="419"/>
    </location>
</feature>
<evidence type="ECO:0000256" key="14">
    <source>
        <dbReference type="SAM" id="Coils"/>
    </source>
</evidence>
<dbReference type="Pfam" id="PF20806">
    <property type="entry name" value="Integrin_A_Ig_3"/>
    <property type="match status" value="1"/>
</dbReference>
<evidence type="ECO:0000256" key="11">
    <source>
        <dbReference type="ARBA" id="ARBA00023180"/>
    </source>
</evidence>
<evidence type="ECO:0000256" key="9">
    <source>
        <dbReference type="ARBA" id="ARBA00023136"/>
    </source>
</evidence>
<evidence type="ECO:0000259" key="17">
    <source>
        <dbReference type="Pfam" id="PF20806"/>
    </source>
</evidence>
<evidence type="ECO:0000256" key="6">
    <source>
        <dbReference type="ARBA" id="ARBA00022889"/>
    </source>
</evidence>
<evidence type="ECO:0000256" key="12">
    <source>
        <dbReference type="PROSITE-ProRule" id="PRU00803"/>
    </source>
</evidence>
<dbReference type="AlphaFoldDB" id="A0A6P6XUB7"/>
<dbReference type="GO" id="GO:0005178">
    <property type="term" value="F:integrin binding"/>
    <property type="evidence" value="ECO:0007669"/>
    <property type="project" value="TreeGrafter"/>
</dbReference>
<dbReference type="KEGG" id="dpte:113791332"/>
<dbReference type="GO" id="GO:0048513">
    <property type="term" value="P:animal organ development"/>
    <property type="evidence" value="ECO:0007669"/>
    <property type="project" value="UniProtKB-ARBA"/>
</dbReference>
<feature type="repeat" description="FG-GAP" evidence="12">
    <location>
        <begin position="246"/>
        <end position="301"/>
    </location>
</feature>
<gene>
    <name evidence="19" type="primary">LOC113791332</name>
</gene>
<evidence type="ECO:0000259" key="15">
    <source>
        <dbReference type="Pfam" id="PF08441"/>
    </source>
</evidence>
<keyword evidence="9 13" id="KW-0472">Membrane</keyword>
<feature type="coiled-coil region" evidence="14">
    <location>
        <begin position="887"/>
        <end position="914"/>
    </location>
</feature>
<dbReference type="InterPro" id="IPR048286">
    <property type="entry name" value="Integrin_alpha_Ig-like_3"/>
</dbReference>
<keyword evidence="5" id="KW-0677">Repeat</keyword>
<feature type="repeat" description="FG-GAP" evidence="12">
    <location>
        <begin position="302"/>
        <end position="362"/>
    </location>
</feature>
<evidence type="ECO:0000256" key="10">
    <source>
        <dbReference type="ARBA" id="ARBA00023170"/>
    </source>
</evidence>
<dbReference type="InterPro" id="IPR013517">
    <property type="entry name" value="FG-GAP"/>
</dbReference>
<dbReference type="InParanoid" id="A0A6P6XUB7"/>
<dbReference type="GO" id="GO:0009897">
    <property type="term" value="C:external side of plasma membrane"/>
    <property type="evidence" value="ECO:0007669"/>
    <property type="project" value="TreeGrafter"/>
</dbReference>
<dbReference type="Gene3D" id="2.60.40.1510">
    <property type="entry name" value="ntegrin, alpha v. Chain A, domain 3"/>
    <property type="match status" value="1"/>
</dbReference>
<dbReference type="SUPFAM" id="SSF69179">
    <property type="entry name" value="Integrin domains"/>
    <property type="match status" value="3"/>
</dbReference>
<keyword evidence="7 13" id="KW-1133">Transmembrane helix</keyword>
<dbReference type="SMART" id="SM00191">
    <property type="entry name" value="Int_alpha"/>
    <property type="match status" value="5"/>
</dbReference>
<keyword evidence="10 13" id="KW-0675">Receptor</keyword>
<keyword evidence="11" id="KW-0325">Glycoprotein</keyword>
<dbReference type="GO" id="GO:0007157">
    <property type="term" value="P:heterophilic cell-cell adhesion via plasma membrane cell adhesion molecules"/>
    <property type="evidence" value="ECO:0007669"/>
    <property type="project" value="UniProtKB-ARBA"/>
</dbReference>
<dbReference type="InterPro" id="IPR000413">
    <property type="entry name" value="Integrin_alpha"/>
</dbReference>
<evidence type="ECO:0000256" key="1">
    <source>
        <dbReference type="ARBA" id="ARBA00004479"/>
    </source>
</evidence>
<dbReference type="OMA" id="AKKQWIT"/>
<dbReference type="Pfam" id="PF01839">
    <property type="entry name" value="FG-GAP"/>
    <property type="match status" value="2"/>
</dbReference>
<comment type="similarity">
    <text evidence="2 13">Belongs to the integrin alpha chain family.</text>
</comment>
<dbReference type="PANTHER" id="PTHR23220:SF122">
    <property type="entry name" value="INTEGRIN ALPHA-PS1"/>
    <property type="match status" value="1"/>
</dbReference>
<comment type="subcellular location">
    <subcellularLocation>
        <location evidence="1 13">Membrane</location>
        <topology evidence="1 13">Single-pass type I membrane protein</topology>
    </subcellularLocation>
</comment>
<dbReference type="InterPro" id="IPR013649">
    <property type="entry name" value="Integrin_alpha_Ig-like_1"/>
</dbReference>
<keyword evidence="14" id="KW-0175">Coiled coil</keyword>
<feature type="repeat" description="FG-GAP" evidence="12">
    <location>
        <begin position="46"/>
        <end position="108"/>
    </location>
</feature>
<evidence type="ECO:0000256" key="8">
    <source>
        <dbReference type="ARBA" id="ARBA00023037"/>
    </source>
</evidence>
<evidence type="ECO:0000256" key="3">
    <source>
        <dbReference type="ARBA" id="ARBA00022692"/>
    </source>
</evidence>
<feature type="repeat" description="FG-GAP" evidence="12">
    <location>
        <begin position="427"/>
        <end position="488"/>
    </location>
</feature>
<dbReference type="InterPro" id="IPR028994">
    <property type="entry name" value="Integrin_alpha_N"/>
</dbReference>
<dbReference type="InterPro" id="IPR032695">
    <property type="entry name" value="Integrin_dom_sf"/>
</dbReference>
<dbReference type="Pfam" id="PF20805">
    <property type="entry name" value="Integrin_A_Ig_2"/>
    <property type="match status" value="1"/>
</dbReference>
<keyword evidence="18" id="KW-1185">Reference proteome</keyword>
<dbReference type="RefSeq" id="XP_027196900.1">
    <property type="nucleotide sequence ID" value="XM_027341099.1"/>
</dbReference>
<evidence type="ECO:0000256" key="7">
    <source>
        <dbReference type="ARBA" id="ARBA00022989"/>
    </source>
</evidence>
<evidence type="ECO:0000256" key="2">
    <source>
        <dbReference type="ARBA" id="ARBA00008054"/>
    </source>
</evidence>
<keyword evidence="8 13" id="KW-0401">Integrin</keyword>
<sequence length="1060" mass="121118">MAQLIEYYSSCHLFKWQLYRTCKIWPTLILISSLLIQLISTFNLDINLPVYKFGPPDSYFGYSVAEHIIKRSSQSTPVLLVGAPRAQIGRIRTGALFKCDLNTRAHDCINLYVDPDNSTFSENIDKEDQWLGVTVKSQGEGGYVMVCAHRYVLKGSDFRWGNGICYSLTQFLDYSRTYEPCRGRVVNLAHEQFGFCQAGTSGEITKNFEILIGSPGPYTWRGTVFSNNIRRGYSIKDDKTWYMGPVIEGKSPVDKYSYLGMSVTSGDFFGDDKIIIATGAPRSNGTGEVIFYSKDSGRIEFDIRGRLHGEQIGSSFGYSMASFDCDGDKHSDLAIGAPFYYDSNDNGGAVYIYRQKDLRIGSFDKHVRLTGRLESRFGFSIANAGDLNRDNFDDLAIGAPYDDNGIVYIYSGSQNGLKTEPSQVIMAKELPSPLNQIRTFGYSLSGNLDLDRNSYPDLLIGAYESDAIILLRSRPIIRIKTLVHGNMTQIDPNTIGCPEDPASKMSCFSVRPCFQFTDLSNNMNSLSKFALRYRIEAETFAGRQKYYRVIFRNSMDNSPNIVEKTISLDYGYTREYCTKELIYLKEKQDIQNKIAFKLSYSLKQTKPELPREGEPLPDINEYPILDQQEAQRIFYAKFNKDCGHDDICDSNLLLKAELLRAKKKKNENNYTMILDDENILVNISLLNRAEPAYDTAIIIDHSPNISYVGRKIIDDQVDCVPTKNQVRCELANPFNKGRTDFQLRFNSYQIDDRQHEFFISIKVVTSSNDISGLDNHLEFYTEIQRRAELELSGISAPKEIHFGGEIRGEMAMKFEDEIGEKIIHRYIVTNKGPLRAKDVAVLIDWPYQIDNSREFGKWILYILSKPSVTGQLGYCDLDSKYVNPKDFQNVKDDNENIRRRRNVIQQQQQQIRDKDGHITNVAHLTCGLGARCVKIRCWISQIEPNRTAVIHIRSRLWNATFIEDFSHFHHVTIQSKGRIQLNPLYNIIQDEHDDIFLIETDAYPDAIHKIPQASWWWYLLAIIIGLIILLLIISILCKTGFFKRDKGYHQVSHNDGNEIN</sequence>
<dbReference type="GO" id="GO:0007229">
    <property type="term" value="P:integrin-mediated signaling pathway"/>
    <property type="evidence" value="ECO:0007669"/>
    <property type="project" value="UniProtKB-KW"/>
</dbReference>
<dbReference type="Gene3D" id="2.60.40.1530">
    <property type="entry name" value="ntegrin, alpha v. Chain A, domain 4"/>
    <property type="match status" value="1"/>
</dbReference>
<keyword evidence="6 13" id="KW-0130">Cell adhesion</keyword>
<dbReference type="PANTHER" id="PTHR23220">
    <property type="entry name" value="INTEGRIN ALPHA"/>
    <property type="match status" value="1"/>
</dbReference>
<keyword evidence="4" id="KW-0732">Signal</keyword>
<feature type="domain" description="Integrin alpha third immunoglobulin-like" evidence="17">
    <location>
        <begin position="789"/>
        <end position="992"/>
    </location>
</feature>
<evidence type="ECO:0000313" key="18">
    <source>
        <dbReference type="Proteomes" id="UP000515146"/>
    </source>
</evidence>
<reference evidence="19" key="1">
    <citation type="submission" date="2025-08" db="UniProtKB">
        <authorList>
            <consortium name="RefSeq"/>
        </authorList>
    </citation>
    <scope>IDENTIFICATION</scope>
    <source>
        <strain evidence="19">Airmid</strain>
    </source>
</reference>
<name>A0A6P6XUB7_DERPT</name>
<dbReference type="FunCoup" id="A0A6P6XUB7">
    <property type="interactions" value="168"/>
</dbReference>
<evidence type="ECO:0000256" key="5">
    <source>
        <dbReference type="ARBA" id="ARBA00022737"/>
    </source>
</evidence>